<protein>
    <submittedName>
        <fullName evidence="3">Unannotated protein</fullName>
    </submittedName>
</protein>
<dbReference type="InterPro" id="IPR052529">
    <property type="entry name" value="Bact_Transport_Assoc"/>
</dbReference>
<feature type="domain" description="DUF418" evidence="2">
    <location>
        <begin position="232"/>
        <end position="389"/>
    </location>
</feature>
<accession>A0A6J6KPV8</accession>
<organism evidence="3">
    <name type="scientific">freshwater metagenome</name>
    <dbReference type="NCBI Taxonomy" id="449393"/>
    <lineage>
        <taxon>unclassified sequences</taxon>
        <taxon>metagenomes</taxon>
        <taxon>ecological metagenomes</taxon>
    </lineage>
</organism>
<evidence type="ECO:0000256" key="1">
    <source>
        <dbReference type="SAM" id="Phobius"/>
    </source>
</evidence>
<dbReference type="InterPro" id="IPR007349">
    <property type="entry name" value="DUF418"/>
</dbReference>
<evidence type="ECO:0000313" key="3">
    <source>
        <dbReference type="EMBL" id="CAB4650533.1"/>
    </source>
</evidence>
<feature type="transmembrane region" description="Helical" evidence="1">
    <location>
        <begin position="211"/>
        <end position="230"/>
    </location>
</feature>
<feature type="transmembrane region" description="Helical" evidence="1">
    <location>
        <begin position="354"/>
        <end position="372"/>
    </location>
</feature>
<keyword evidence="1" id="KW-0472">Membrane</keyword>
<feature type="transmembrane region" description="Helical" evidence="1">
    <location>
        <begin position="127"/>
        <end position="143"/>
    </location>
</feature>
<feature type="transmembrane region" description="Helical" evidence="1">
    <location>
        <begin position="31"/>
        <end position="52"/>
    </location>
</feature>
<dbReference type="PANTHER" id="PTHR30590:SF2">
    <property type="entry name" value="INNER MEMBRANE PROTEIN"/>
    <property type="match status" value="1"/>
</dbReference>
<feature type="transmembrane region" description="Helical" evidence="1">
    <location>
        <begin position="326"/>
        <end position="348"/>
    </location>
</feature>
<dbReference type="Pfam" id="PF04235">
    <property type="entry name" value="DUF418"/>
    <property type="match status" value="1"/>
</dbReference>
<gene>
    <name evidence="3" type="ORF">UFOPK2237_00483</name>
</gene>
<reference evidence="3" key="1">
    <citation type="submission" date="2020-05" db="EMBL/GenBank/DDBJ databases">
        <authorList>
            <person name="Chiriac C."/>
            <person name="Salcher M."/>
            <person name="Ghai R."/>
            <person name="Kavagutti S V."/>
        </authorList>
    </citation>
    <scope>NUCLEOTIDE SEQUENCE</scope>
</reference>
<keyword evidence="1" id="KW-1133">Transmembrane helix</keyword>
<sequence length="398" mass="42593">MSTNPVEPTASGSELGSPSLKRQALPDQLRGFALLGIIVVNMPFLAVSNSGIWQFQLSSLSDQVVAFLIVALAQGKFYLLFAFLFGYSLTLILKSRSPLGVNRYLRRLVGLAVLGAGHAYLFFIGDILMSYALLGLILLLFVGRSTRTVLVASAFSYVIGLVLLALVFFEARGAESSAGGFITNSDALDQALKGTFFEAVAGRASALPDALLVQIVINWFPSLSMFLLGLAAGRAGLLSDPARHTRLWRSFVIVGVLIGLPAGIASAWLGLVPEDPTGVYGIAGVVLGFALAPALSAGYVGAIALMSHRRFLSYAEPAGRISLTGYLGESILLSAIFCGWGLGLFGVLSLTQSLLVALAVWIALEVFAKQWLRLYAYGPFEWVLRSWSNLEIAPLRKR</sequence>
<feature type="transmembrane region" description="Helical" evidence="1">
    <location>
        <begin position="278"/>
        <end position="305"/>
    </location>
</feature>
<dbReference type="PANTHER" id="PTHR30590">
    <property type="entry name" value="INNER MEMBRANE PROTEIN"/>
    <property type="match status" value="1"/>
</dbReference>
<proteinExistence type="predicted"/>
<feature type="transmembrane region" description="Helical" evidence="1">
    <location>
        <begin position="64"/>
        <end position="92"/>
    </location>
</feature>
<dbReference type="AlphaFoldDB" id="A0A6J6KPV8"/>
<keyword evidence="1" id="KW-0812">Transmembrane</keyword>
<evidence type="ECO:0000259" key="2">
    <source>
        <dbReference type="Pfam" id="PF04235"/>
    </source>
</evidence>
<feature type="transmembrane region" description="Helical" evidence="1">
    <location>
        <begin position="251"/>
        <end position="272"/>
    </location>
</feature>
<dbReference type="EMBL" id="CAEZWI010000042">
    <property type="protein sequence ID" value="CAB4650533.1"/>
    <property type="molecule type" value="Genomic_DNA"/>
</dbReference>
<feature type="transmembrane region" description="Helical" evidence="1">
    <location>
        <begin position="150"/>
        <end position="169"/>
    </location>
</feature>
<name>A0A6J6KPV8_9ZZZZ</name>